<proteinExistence type="inferred from homology"/>
<dbReference type="InterPro" id="IPR005248">
    <property type="entry name" value="NadD/NMNAT"/>
</dbReference>
<dbReference type="CDD" id="cd02165">
    <property type="entry name" value="NMNAT"/>
    <property type="match status" value="1"/>
</dbReference>
<dbReference type="GO" id="GO:0005524">
    <property type="term" value="F:ATP binding"/>
    <property type="evidence" value="ECO:0007669"/>
    <property type="project" value="UniProtKB-KW"/>
</dbReference>
<gene>
    <name evidence="11 13" type="primary">nadD</name>
    <name evidence="13" type="ORF">G3I67_02655</name>
</gene>
<organism evidence="13">
    <name type="scientific">Sheuella amnicola</name>
    <dbReference type="NCBI Taxonomy" id="2707330"/>
    <lineage>
        <taxon>Bacteria</taxon>
        <taxon>Pseudomonadati</taxon>
        <taxon>Pseudomonadota</taxon>
        <taxon>Betaproteobacteria</taxon>
        <taxon>Burkholderiales</taxon>
        <taxon>Alcaligenaceae</taxon>
        <taxon>Sheuella</taxon>
    </lineage>
</organism>
<feature type="domain" description="Cytidyltransferase-like" evidence="12">
    <location>
        <begin position="6"/>
        <end position="169"/>
    </location>
</feature>
<dbReference type="PROSITE" id="PS51257">
    <property type="entry name" value="PROKAR_LIPOPROTEIN"/>
    <property type="match status" value="1"/>
</dbReference>
<keyword evidence="6 11" id="KW-0548">Nucleotidyltransferase</keyword>
<dbReference type="NCBIfam" id="NF000840">
    <property type="entry name" value="PRK00071.1-3"/>
    <property type="match status" value="1"/>
</dbReference>
<keyword evidence="9 11" id="KW-0520">NAD</keyword>
<dbReference type="SUPFAM" id="SSF52374">
    <property type="entry name" value="Nucleotidylyl transferase"/>
    <property type="match status" value="1"/>
</dbReference>
<dbReference type="EMBL" id="JAAGRN010000001">
    <property type="protein sequence ID" value="NDY82123.1"/>
    <property type="molecule type" value="Genomic_DNA"/>
</dbReference>
<comment type="similarity">
    <text evidence="3 11">Belongs to the NadD family.</text>
</comment>
<dbReference type="GO" id="GO:0009435">
    <property type="term" value="P:NAD+ biosynthetic process"/>
    <property type="evidence" value="ECO:0007669"/>
    <property type="project" value="UniProtKB-UniRule"/>
</dbReference>
<keyword evidence="5 11" id="KW-0808">Transferase</keyword>
<dbReference type="InterPro" id="IPR004821">
    <property type="entry name" value="Cyt_trans-like"/>
</dbReference>
<name>A0A6B2QW14_9BURK</name>
<accession>A0A6B2QW14</accession>
<dbReference type="InterPro" id="IPR014729">
    <property type="entry name" value="Rossmann-like_a/b/a_fold"/>
</dbReference>
<evidence type="ECO:0000256" key="7">
    <source>
        <dbReference type="ARBA" id="ARBA00022741"/>
    </source>
</evidence>
<evidence type="ECO:0000256" key="6">
    <source>
        <dbReference type="ARBA" id="ARBA00022695"/>
    </source>
</evidence>
<comment type="catalytic activity">
    <reaction evidence="10 11">
        <text>nicotinate beta-D-ribonucleotide + ATP + H(+) = deamido-NAD(+) + diphosphate</text>
        <dbReference type="Rhea" id="RHEA:22860"/>
        <dbReference type="ChEBI" id="CHEBI:15378"/>
        <dbReference type="ChEBI" id="CHEBI:30616"/>
        <dbReference type="ChEBI" id="CHEBI:33019"/>
        <dbReference type="ChEBI" id="CHEBI:57502"/>
        <dbReference type="ChEBI" id="CHEBI:58437"/>
        <dbReference type="EC" id="2.7.7.18"/>
    </reaction>
</comment>
<sequence length="202" mass="22578">MMRIGLLGGSFDPVHIAHIALACKALSELSLDQVQLIPAGQPWQKAALGAQPEHRLAMLKLAVGSTEKIVINPVEINRGGPTYTIDTVMGLPGGNDYFWILGADQLQNFCSWRQWYDIAQRVQLVVAERPGSHSVAPAELTAWMQHHRKPLIHLPFEPLNVSANEIRRRIGNNETISELIPEPVENYISAHGLYRRHQSDRT</sequence>
<dbReference type="AlphaFoldDB" id="A0A6B2QW14"/>
<dbReference type="Gene3D" id="3.40.50.620">
    <property type="entry name" value="HUPs"/>
    <property type="match status" value="1"/>
</dbReference>
<evidence type="ECO:0000256" key="9">
    <source>
        <dbReference type="ARBA" id="ARBA00023027"/>
    </source>
</evidence>
<dbReference type="HAMAP" id="MF_00244">
    <property type="entry name" value="NaMN_adenylyltr"/>
    <property type="match status" value="1"/>
</dbReference>
<evidence type="ECO:0000256" key="4">
    <source>
        <dbReference type="ARBA" id="ARBA00022642"/>
    </source>
</evidence>
<dbReference type="GO" id="GO:0004515">
    <property type="term" value="F:nicotinate-nucleotide adenylyltransferase activity"/>
    <property type="evidence" value="ECO:0007669"/>
    <property type="project" value="UniProtKB-UniRule"/>
</dbReference>
<evidence type="ECO:0000256" key="2">
    <source>
        <dbReference type="ARBA" id="ARBA00005019"/>
    </source>
</evidence>
<evidence type="ECO:0000256" key="3">
    <source>
        <dbReference type="ARBA" id="ARBA00009014"/>
    </source>
</evidence>
<comment type="caution">
    <text evidence="13">The sequence shown here is derived from an EMBL/GenBank/DDBJ whole genome shotgun (WGS) entry which is preliminary data.</text>
</comment>
<evidence type="ECO:0000256" key="10">
    <source>
        <dbReference type="ARBA" id="ARBA00048721"/>
    </source>
</evidence>
<evidence type="ECO:0000256" key="5">
    <source>
        <dbReference type="ARBA" id="ARBA00022679"/>
    </source>
</evidence>
<keyword evidence="8 11" id="KW-0067">ATP-binding</keyword>
<dbReference type="PANTHER" id="PTHR39321:SF3">
    <property type="entry name" value="PHOSPHOPANTETHEINE ADENYLYLTRANSFERASE"/>
    <property type="match status" value="1"/>
</dbReference>
<comment type="pathway">
    <text evidence="2 11">Cofactor biosynthesis; NAD(+) biosynthesis; deamido-NAD(+) from nicotinate D-ribonucleotide: step 1/1.</text>
</comment>
<comment type="function">
    <text evidence="1 11">Catalyzes the reversible adenylation of nicotinate mononucleotide (NaMN) to nicotinic acid adenine dinucleotide (NaAD).</text>
</comment>
<protein>
    <recommendedName>
        <fullName evidence="11">Probable nicotinate-nucleotide adenylyltransferase</fullName>
        <ecNumber evidence="11">2.7.7.18</ecNumber>
    </recommendedName>
    <alternativeName>
        <fullName evidence="11">Deamido-NAD(+) diphosphorylase</fullName>
    </alternativeName>
    <alternativeName>
        <fullName evidence="11">Deamido-NAD(+) pyrophosphorylase</fullName>
    </alternativeName>
    <alternativeName>
        <fullName evidence="11">Nicotinate mononucleotide adenylyltransferase</fullName>
        <shortName evidence="11">NaMN adenylyltransferase</shortName>
    </alternativeName>
</protein>
<keyword evidence="7 11" id="KW-0547">Nucleotide-binding</keyword>
<keyword evidence="4 11" id="KW-0662">Pyridine nucleotide biosynthesis</keyword>
<dbReference type="UniPathway" id="UPA00253">
    <property type="reaction ID" value="UER00332"/>
</dbReference>
<reference evidence="13" key="1">
    <citation type="submission" date="2020-02" db="EMBL/GenBank/DDBJ databases">
        <authorList>
            <person name="Chen W.-M."/>
        </authorList>
    </citation>
    <scope>NUCLEOTIDE SEQUENCE</scope>
    <source>
        <strain evidence="13">NBD-18</strain>
    </source>
</reference>
<evidence type="ECO:0000256" key="1">
    <source>
        <dbReference type="ARBA" id="ARBA00002324"/>
    </source>
</evidence>
<evidence type="ECO:0000256" key="8">
    <source>
        <dbReference type="ARBA" id="ARBA00022840"/>
    </source>
</evidence>
<dbReference type="EC" id="2.7.7.18" evidence="11"/>
<evidence type="ECO:0000259" key="12">
    <source>
        <dbReference type="Pfam" id="PF01467"/>
    </source>
</evidence>
<dbReference type="PANTHER" id="PTHR39321">
    <property type="entry name" value="NICOTINATE-NUCLEOTIDE ADENYLYLTRANSFERASE-RELATED"/>
    <property type="match status" value="1"/>
</dbReference>
<dbReference type="RefSeq" id="WP_163651450.1">
    <property type="nucleotide sequence ID" value="NZ_JAAGRN010000001.1"/>
</dbReference>
<evidence type="ECO:0000313" key="13">
    <source>
        <dbReference type="EMBL" id="NDY82123.1"/>
    </source>
</evidence>
<evidence type="ECO:0000256" key="11">
    <source>
        <dbReference type="HAMAP-Rule" id="MF_00244"/>
    </source>
</evidence>
<dbReference type="NCBIfam" id="TIGR00482">
    <property type="entry name" value="nicotinate (nicotinamide) nucleotide adenylyltransferase"/>
    <property type="match status" value="1"/>
</dbReference>
<dbReference type="Pfam" id="PF01467">
    <property type="entry name" value="CTP_transf_like"/>
    <property type="match status" value="1"/>
</dbReference>